<evidence type="ECO:0000259" key="3">
    <source>
        <dbReference type="Pfam" id="PF12819"/>
    </source>
</evidence>
<comment type="caution">
    <text evidence="4">The sequence shown here is derived from an EMBL/GenBank/DDBJ whole genome shotgun (WGS) entry which is preliminary data.</text>
</comment>
<protein>
    <recommendedName>
        <fullName evidence="3">Malectin-like domain-containing protein</fullName>
    </recommendedName>
</protein>
<evidence type="ECO:0000256" key="1">
    <source>
        <dbReference type="ARBA" id="ARBA00004167"/>
    </source>
</evidence>
<dbReference type="OrthoDB" id="1429720at2759"/>
<keyword evidence="5" id="KW-1185">Reference proteome</keyword>
<evidence type="ECO:0000313" key="5">
    <source>
        <dbReference type="Proteomes" id="UP000652761"/>
    </source>
</evidence>
<reference evidence="4" key="1">
    <citation type="submission" date="2017-07" db="EMBL/GenBank/DDBJ databases">
        <title>Taro Niue Genome Assembly and Annotation.</title>
        <authorList>
            <person name="Atibalentja N."/>
            <person name="Keating K."/>
            <person name="Fields C.J."/>
        </authorList>
    </citation>
    <scope>NUCLEOTIDE SEQUENCE</scope>
    <source>
        <strain evidence="4">Niue_2</strain>
        <tissue evidence="4">Leaf</tissue>
    </source>
</reference>
<dbReference type="Proteomes" id="UP000652761">
    <property type="component" value="Unassembled WGS sequence"/>
</dbReference>
<dbReference type="AlphaFoldDB" id="A0A843X4G3"/>
<feature type="signal peptide" evidence="2">
    <location>
        <begin position="1"/>
        <end position="26"/>
    </location>
</feature>
<dbReference type="GO" id="GO:0016020">
    <property type="term" value="C:membrane"/>
    <property type="evidence" value="ECO:0007669"/>
    <property type="project" value="UniProtKB-SubCell"/>
</dbReference>
<name>A0A843X4G3_COLES</name>
<organism evidence="4 5">
    <name type="scientific">Colocasia esculenta</name>
    <name type="common">Wild taro</name>
    <name type="synonym">Arum esculentum</name>
    <dbReference type="NCBI Taxonomy" id="4460"/>
    <lineage>
        <taxon>Eukaryota</taxon>
        <taxon>Viridiplantae</taxon>
        <taxon>Streptophyta</taxon>
        <taxon>Embryophyta</taxon>
        <taxon>Tracheophyta</taxon>
        <taxon>Spermatophyta</taxon>
        <taxon>Magnoliopsida</taxon>
        <taxon>Liliopsida</taxon>
        <taxon>Araceae</taxon>
        <taxon>Aroideae</taxon>
        <taxon>Colocasieae</taxon>
        <taxon>Colocasia</taxon>
    </lineage>
</organism>
<comment type="subcellular location">
    <subcellularLocation>
        <location evidence="1">Membrane</location>
        <topology evidence="1">Single-pass membrane protein</topology>
    </subcellularLocation>
</comment>
<dbReference type="EMBL" id="NMUH01005267">
    <property type="protein sequence ID" value="MQM12314.1"/>
    <property type="molecule type" value="Genomic_DNA"/>
</dbReference>
<sequence>MAAAQGCPVVSLGVPAFFFIAAMAQCAVVVLVHGQSQEGFISIDCGIAAGTSYVEADNNITYESDMDYIDTGVNHMILSPSDWPKRYHTLRSFPEGIRNCYKLRPVSSDKKYLVRAGFHYGNYDDKNSTPVFDLYIGVNLWRTLGKDPFIEEIITVVPTDYDSLFVCLVNTGQGTPFISVLELRPIPDSMYLLANKSQSLVLTENRRYYGAIPILRYPRDPYDRIWFNSGVSGVYSLNTTENVKIGTLMDEFQVPSSVLSTAIRTYNTSYHLPLSIKVVNARAGDTIYVLMHFAELELLMSNETRQMNIYQGEGDGSGRLLFANYTPPYLEADARVANATLQGGEDATYNLSIYASASSTRPPMINALESYMFRPMAVLVTHHGERILSPPNRREAQQSPI</sequence>
<gene>
    <name evidence="4" type="ORF">Taro_045231</name>
</gene>
<proteinExistence type="predicted"/>
<dbReference type="PANTHER" id="PTHR45631">
    <property type="entry name" value="OS07G0107800 PROTEIN-RELATED"/>
    <property type="match status" value="1"/>
</dbReference>
<feature type="chain" id="PRO_5032586984" description="Malectin-like domain-containing protein" evidence="2">
    <location>
        <begin position="27"/>
        <end position="401"/>
    </location>
</feature>
<feature type="domain" description="Malectin-like" evidence="3">
    <location>
        <begin position="43"/>
        <end position="372"/>
    </location>
</feature>
<dbReference type="PANTHER" id="PTHR45631:SF202">
    <property type="entry name" value="SENESCENCE-INDUCED RECEPTOR-LIKE SERINE_THREONINE-PROTEIN KINASE"/>
    <property type="match status" value="1"/>
</dbReference>
<accession>A0A843X4G3</accession>
<dbReference type="InterPro" id="IPR024788">
    <property type="entry name" value="Malectin-like_Carb-bd_dom"/>
</dbReference>
<evidence type="ECO:0000256" key="2">
    <source>
        <dbReference type="SAM" id="SignalP"/>
    </source>
</evidence>
<keyword evidence="2" id="KW-0732">Signal</keyword>
<evidence type="ECO:0000313" key="4">
    <source>
        <dbReference type="EMBL" id="MQM12314.1"/>
    </source>
</evidence>
<dbReference type="Pfam" id="PF12819">
    <property type="entry name" value="Malectin_like"/>
    <property type="match status" value="1"/>
</dbReference>